<dbReference type="RefSeq" id="XP_015608279.1">
    <property type="nucleotide sequence ID" value="XM_015752793.1"/>
</dbReference>
<dbReference type="KEGG" id="ccin:107274053"/>
<feature type="domain" description="Integrase catalytic" evidence="3">
    <location>
        <begin position="1"/>
        <end position="147"/>
    </location>
</feature>
<keyword evidence="4" id="KW-1185">Reference proteome</keyword>
<reference evidence="5" key="1">
    <citation type="submission" date="2025-08" db="UniProtKB">
        <authorList>
            <consortium name="RefSeq"/>
        </authorList>
    </citation>
    <scope>IDENTIFICATION</scope>
</reference>
<feature type="region of interest" description="Disordered" evidence="1">
    <location>
        <begin position="257"/>
        <end position="309"/>
    </location>
</feature>
<name>A0AAJ7CE41_CEPCN</name>
<protein>
    <submittedName>
        <fullName evidence="5">Uncharacterized protein K02A2.6-like</fullName>
    </submittedName>
</protein>
<dbReference type="Proteomes" id="UP000694920">
    <property type="component" value="Unplaced"/>
</dbReference>
<dbReference type="GeneID" id="107274053"/>
<dbReference type="Pfam" id="PF00665">
    <property type="entry name" value="rve"/>
    <property type="match status" value="1"/>
</dbReference>
<evidence type="ECO:0000256" key="2">
    <source>
        <dbReference type="SAM" id="SignalP"/>
    </source>
</evidence>
<accession>A0AAJ7CE41</accession>
<dbReference type="GO" id="GO:0003676">
    <property type="term" value="F:nucleic acid binding"/>
    <property type="evidence" value="ECO:0007669"/>
    <property type="project" value="InterPro"/>
</dbReference>
<dbReference type="GO" id="GO:0015074">
    <property type="term" value="P:DNA integration"/>
    <property type="evidence" value="ECO:0007669"/>
    <property type="project" value="InterPro"/>
</dbReference>
<dbReference type="PANTHER" id="PTHR37984">
    <property type="entry name" value="PROTEIN CBG26694"/>
    <property type="match status" value="1"/>
</dbReference>
<organism evidence="4 5">
    <name type="scientific">Cephus cinctus</name>
    <name type="common">Wheat stem sawfly</name>
    <dbReference type="NCBI Taxonomy" id="211228"/>
    <lineage>
        <taxon>Eukaryota</taxon>
        <taxon>Metazoa</taxon>
        <taxon>Ecdysozoa</taxon>
        <taxon>Arthropoda</taxon>
        <taxon>Hexapoda</taxon>
        <taxon>Insecta</taxon>
        <taxon>Pterygota</taxon>
        <taxon>Neoptera</taxon>
        <taxon>Endopterygota</taxon>
        <taxon>Hymenoptera</taxon>
        <taxon>Cephoidea</taxon>
        <taxon>Cephidae</taxon>
        <taxon>Cephus</taxon>
    </lineage>
</organism>
<dbReference type="AlphaFoldDB" id="A0AAJ7CE41"/>
<sequence length="309" mass="36102">MGPYPRTSHGKRFLLVVIDLFTRWVEAFLLGNSEAPTLICTLEKEVFSRWGYPQHLLSDNGPQFTSQIWKEAAQKWEIQLWTTPIYHPQANPTERRNQEIKKGLRLRLEQSRHRTWDRYIPEILFNLRRRQNAATGRTPAEVLLGKNLQRPGDWRLRNTHDHKEEDRQPYQQEAQVQQQRYQKRYKGEIKPPTYQPGDWVYLREHPLSNAAEGFNAGFAPRQSGPYQILTHLSGGTFTIAKRGQAIKVHEKLLRPDHHEPVGVDHEAEKPVEESSKVEEILMNRTHDANHGRSEGSSAREEDNAIHRYC</sequence>
<feature type="signal peptide" evidence="2">
    <location>
        <begin position="1"/>
        <end position="27"/>
    </location>
</feature>
<keyword evidence="2" id="KW-0732">Signal</keyword>
<dbReference type="InterPro" id="IPR001584">
    <property type="entry name" value="Integrase_cat-core"/>
</dbReference>
<proteinExistence type="predicted"/>
<dbReference type="SUPFAM" id="SSF53098">
    <property type="entry name" value="Ribonuclease H-like"/>
    <property type="match status" value="1"/>
</dbReference>
<dbReference type="Gene3D" id="3.30.420.10">
    <property type="entry name" value="Ribonuclease H-like superfamily/Ribonuclease H"/>
    <property type="match status" value="1"/>
</dbReference>
<gene>
    <name evidence="5" type="primary">LOC107274053</name>
</gene>
<evidence type="ECO:0000259" key="3">
    <source>
        <dbReference type="PROSITE" id="PS50994"/>
    </source>
</evidence>
<dbReference type="PANTHER" id="PTHR37984:SF5">
    <property type="entry name" value="PROTEIN NYNRIN-LIKE"/>
    <property type="match status" value="1"/>
</dbReference>
<evidence type="ECO:0000313" key="5">
    <source>
        <dbReference type="RefSeq" id="XP_015608279.1"/>
    </source>
</evidence>
<feature type="chain" id="PRO_5042548786" evidence="2">
    <location>
        <begin position="28"/>
        <end position="309"/>
    </location>
</feature>
<dbReference type="PROSITE" id="PS50994">
    <property type="entry name" value="INTEGRASE"/>
    <property type="match status" value="1"/>
</dbReference>
<dbReference type="InterPro" id="IPR036397">
    <property type="entry name" value="RNaseH_sf"/>
</dbReference>
<dbReference type="InterPro" id="IPR012337">
    <property type="entry name" value="RNaseH-like_sf"/>
</dbReference>
<evidence type="ECO:0000313" key="4">
    <source>
        <dbReference type="Proteomes" id="UP000694920"/>
    </source>
</evidence>
<dbReference type="InterPro" id="IPR050951">
    <property type="entry name" value="Retrovirus_Pol_polyprotein"/>
</dbReference>
<evidence type="ECO:0000256" key="1">
    <source>
        <dbReference type="SAM" id="MobiDB-lite"/>
    </source>
</evidence>